<dbReference type="SUPFAM" id="SSF52980">
    <property type="entry name" value="Restriction endonuclease-like"/>
    <property type="match status" value="1"/>
</dbReference>
<dbReference type="EMBL" id="FTOU01000022">
    <property type="protein sequence ID" value="SIT12807.1"/>
    <property type="molecule type" value="Genomic_DNA"/>
</dbReference>
<name>A0AA46A7F4_9RHOB</name>
<sequence>MDKLKVGVGESSYSGNGSVADKLDRARTELLDLSARNRLLNMPRSGKRSKIIELVDELSGEVFRLLVGENKAFTFVPGMPSRKASSTTDDVIGNDDGNKALSDDEDTDVIKDLALPEDDEVDSRGVAGRHSDTRLQTRFTPEGLQKRLLDLYYDARTLEDEQGVNVLYLTLGALRWVDPNDKKNIRYAPLLLIPVTLERGTAGERFRLRARPEDFATNLSLENFLDRLHGIRLPEVEISDAFDLPFYLDAVEKAVDSKEGWGVERDVIVLGFFSFAKFMMYRDLDPSNWPTSAPIVSKPLLKGLLADGFEGTEELIPDDVSIDHIIPPSDMLHILDSDSSQTLAVHEVRKGRNLVIQGPPGTGKSQTIANLIAAAVADGKTVLFVAEKMAALEVVKRRLDVTGVGAACLELHSHKANKKAVLEEIRRTWENGPPRTGDIGSLNARLRDLRDELNSHATRMHERHPVSDLSPYQVIGQLVRLRAAGEQPNDIKLDTPENWNKEGFDERHSVLRELVERVLEIGNPSTHLWHGVELSTVTPMEVERLTARLKRVSSTSAELETKVMKLAEALETSVPVSWRDVPPLVKLAHRLNSAPLPPEVLAAPQWNGDRTKLIGVVEAGEALTNIRQTLFGRFHDEAWKNDFAEARGALDALSATTTEADFEVIGELARILPDAIEVSISLAEQLSEASPATIDDMVRLTRVGECIAVAPSVSGAALSDPVWEEDSLVPADVVAALRNYQAAREELSGKLADAAWSTDLVAARSTLASHGTGLLRALSGEWRRANRLVRSCLASPDQDLNATLAQLDRLQQGKAALMETSKDEAIAQAAFGGLWRGERSDTSQLETVVEWMAKLGDAGSDVRQIIGRKPDRSAVARLSGQLEKISRIKECADLLSRLLREPVGSTSTADIAATADRLAEADRVTRAMFVQSPPSLGERLKLLDLLDEGQVTTRRIDELAVFAGDAFGALWTGIKSDWSELRNATQWVSENVDILNLAGRLVERKETAALAAEIEEKAEEIGNDIDSIAADLQLDLTKAFGKASEEIPLARVTERLFDWSEAGESLFQWTAYRDRAQKGRALGCRDIVDRLSDGRLAPDRVISAFEMAYYEALYAELARIEPEIARFDGTLHSKKVAEFSELDLLRIRVSADETVKSHHNQMPPRDGGAIGPLGVLRNELQKRRGHMPIRKLVERAGPALQALKPVFMMSPLSVAQFLAPGVMEFDLLVMDEASQIQPVDALGAVARARQVVVVGDPRQLPPTSFFARMTGGGDDDEDDGGRVADIESILGLFTARGLPMRMLRWHYRSRHQSLIAVSNRQFYESKLFVVPSPYTAEAGMGLRFHHIPDGIFDTGGKRCNIIEARVVARAIIQHALEFPELSLGVAAFSVAQRRAILDELELLRRAQPETEGFFLAHPAEPFFVKNLENVQGDERDVIFISVGYGPTVPGGRVPMRFGPLGSEGGERRLNVLISRAKQRCEVFASLTDEDIDPDFAQSRKGVFAFRMFLQFARTGRLTMAEATGRDHDSVFEEQVANALHEKGYQVHRQVGLAGFFIDLAVSDPQRPGRYLLGIECDGASYHDALSARDRDRLRQSVLESHGWLIHRIWSTDWFQRPQQELSRVIEAIEAAKAEDETREAKRQKPVVTFTYEDMGDITLVGMEAGEAHELTPEQGAVNLYQEAVLERDDHVSVELHEVPRGILIEYVEKVVEIEGPVCFDEVVTRIREAWGLKRAGGRIRDAIAAAVDLAERKGSIKRSGDFVSIEGRQPVLRNRSSATSAGVRKPEAVSLEEIVVGALALVEANFGATSEQLVTEISRGLGFKATSDVLRRRIVEGIEKARSDGHLIEENGLLQATSS</sequence>
<feature type="domain" description="DNA2/NAM7 helicase helicase" evidence="3">
    <location>
        <begin position="1224"/>
        <end position="1264"/>
    </location>
</feature>
<dbReference type="Proteomes" id="UP001215549">
    <property type="component" value="Chromosome"/>
</dbReference>
<dbReference type="InterPro" id="IPR011335">
    <property type="entry name" value="Restrct_endonuc-II-like"/>
</dbReference>
<accession>A0AA46A7F4</accession>
<evidence type="ECO:0000313" key="6">
    <source>
        <dbReference type="EMBL" id="SIT12807.1"/>
    </source>
</evidence>
<dbReference type="InterPro" id="IPR049468">
    <property type="entry name" value="Restrct_endonuc-II-like_dom"/>
</dbReference>
<dbReference type="InterPro" id="IPR025103">
    <property type="entry name" value="DUF4011"/>
</dbReference>
<evidence type="ECO:0000313" key="7">
    <source>
        <dbReference type="EMBL" id="WCR04804.1"/>
    </source>
</evidence>
<dbReference type="Gene3D" id="3.40.960.10">
    <property type="entry name" value="VSR Endonuclease"/>
    <property type="match status" value="1"/>
</dbReference>
<dbReference type="CDD" id="cd18808">
    <property type="entry name" value="SF1_C_Upf1"/>
    <property type="match status" value="1"/>
</dbReference>
<evidence type="ECO:0000259" key="5">
    <source>
        <dbReference type="Pfam" id="PF18741"/>
    </source>
</evidence>
<evidence type="ECO:0000313" key="8">
    <source>
        <dbReference type="Proteomes" id="UP000186216"/>
    </source>
</evidence>
<dbReference type="InterPro" id="IPR021754">
    <property type="entry name" value="DUF3320"/>
</dbReference>
<dbReference type="SUPFAM" id="SSF52540">
    <property type="entry name" value="P-loop containing nucleoside triphosphate hydrolases"/>
    <property type="match status" value="1"/>
</dbReference>
<dbReference type="InterPro" id="IPR045055">
    <property type="entry name" value="DNA2/NAM7-like"/>
</dbReference>
<evidence type="ECO:0000313" key="9">
    <source>
        <dbReference type="Proteomes" id="UP001215549"/>
    </source>
</evidence>
<evidence type="ECO:0000259" key="2">
    <source>
        <dbReference type="Pfam" id="PF11784"/>
    </source>
</evidence>
<feature type="domain" description="Restriction endonuclease type II-like" evidence="5">
    <location>
        <begin position="1531"/>
        <end position="1628"/>
    </location>
</feature>
<dbReference type="PANTHER" id="PTHR10887">
    <property type="entry name" value="DNA2/NAM7 HELICASE FAMILY"/>
    <property type="match status" value="1"/>
</dbReference>
<feature type="domain" description="DUF3320" evidence="2">
    <location>
        <begin position="1694"/>
        <end position="1741"/>
    </location>
</feature>
<dbReference type="Pfam" id="PF13086">
    <property type="entry name" value="AAA_11"/>
    <property type="match status" value="2"/>
</dbReference>
<dbReference type="Proteomes" id="UP000186216">
    <property type="component" value="Unassembled WGS sequence"/>
</dbReference>
<dbReference type="FunFam" id="3.40.960.10:FF:000002">
    <property type="entry name" value="DNA helicase related protein"/>
    <property type="match status" value="1"/>
</dbReference>
<dbReference type="Pfam" id="PF18741">
    <property type="entry name" value="MTES_1575"/>
    <property type="match status" value="1"/>
</dbReference>
<dbReference type="Gene3D" id="3.40.50.300">
    <property type="entry name" value="P-loop containing nucleotide triphosphate hydrolases"/>
    <property type="match status" value="3"/>
</dbReference>
<dbReference type="InterPro" id="IPR047187">
    <property type="entry name" value="SF1_C_Upf1"/>
</dbReference>
<evidence type="ECO:0000259" key="3">
    <source>
        <dbReference type="Pfam" id="PF13086"/>
    </source>
</evidence>
<organism evidence="6 8">
    <name type="scientific">Paracoccus saliphilus</name>
    <dbReference type="NCBI Taxonomy" id="405559"/>
    <lineage>
        <taxon>Bacteria</taxon>
        <taxon>Pseudomonadati</taxon>
        <taxon>Pseudomonadota</taxon>
        <taxon>Alphaproteobacteria</taxon>
        <taxon>Rhodobacterales</taxon>
        <taxon>Paracoccaceae</taxon>
        <taxon>Paracoccus</taxon>
    </lineage>
</organism>
<reference evidence="7 9" key="2">
    <citation type="submission" date="2021-01" db="EMBL/GenBank/DDBJ databases">
        <title>Biogeographic distribution of Paracoccus.</title>
        <authorList>
            <person name="Hollensteiner J."/>
            <person name="Leineberger J."/>
            <person name="Brinkhoff T."/>
            <person name="Daniel R."/>
        </authorList>
    </citation>
    <scope>NUCLEOTIDE SEQUENCE [LARGE SCALE GENOMIC DNA]</scope>
    <source>
        <strain evidence="7 9">DSM 18447</strain>
    </source>
</reference>
<evidence type="ECO:0000259" key="4">
    <source>
        <dbReference type="Pfam" id="PF13087"/>
    </source>
</evidence>
<reference evidence="6 8" key="1">
    <citation type="submission" date="2017-01" db="EMBL/GenBank/DDBJ databases">
        <authorList>
            <person name="Varghese N."/>
            <person name="Submissions S."/>
        </authorList>
    </citation>
    <scope>NUCLEOTIDE SEQUENCE [LARGE SCALE GENOMIC DNA]</scope>
    <source>
        <strain evidence="6 8">DSM 18447</strain>
    </source>
</reference>
<dbReference type="Pfam" id="PF13087">
    <property type="entry name" value="AAA_12"/>
    <property type="match status" value="1"/>
</dbReference>
<dbReference type="GO" id="GO:0004386">
    <property type="term" value="F:helicase activity"/>
    <property type="evidence" value="ECO:0007669"/>
    <property type="project" value="InterPro"/>
</dbReference>
<dbReference type="InterPro" id="IPR041679">
    <property type="entry name" value="DNA2/NAM7-like_C"/>
</dbReference>
<feature type="domain" description="DNA2/NAM7 helicase helicase" evidence="3">
    <location>
        <begin position="337"/>
        <end position="399"/>
    </location>
</feature>
<dbReference type="InterPro" id="IPR041677">
    <property type="entry name" value="DNA2/NAM7_AAA_11"/>
</dbReference>
<feature type="domain" description="DNA2/NAM7 helicase-like C-terminal" evidence="4">
    <location>
        <begin position="1298"/>
        <end position="1484"/>
    </location>
</feature>
<evidence type="ECO:0000256" key="1">
    <source>
        <dbReference type="SAM" id="MobiDB-lite"/>
    </source>
</evidence>
<dbReference type="PANTHER" id="PTHR10887:SF530">
    <property type="entry name" value="SUPERFAMILY I DNA HELICASES"/>
    <property type="match status" value="1"/>
</dbReference>
<feature type="region of interest" description="Disordered" evidence="1">
    <location>
        <begin position="80"/>
        <end position="103"/>
    </location>
</feature>
<protein>
    <submittedName>
        <fullName evidence="6">AAA domain-containing protein</fullName>
    </submittedName>
    <submittedName>
        <fullName evidence="7">DUF3320 domain-containing protein</fullName>
    </submittedName>
</protein>
<dbReference type="InterPro" id="IPR027417">
    <property type="entry name" value="P-loop_NTPase"/>
</dbReference>
<gene>
    <name evidence="7" type="ORF">JHX88_08870</name>
    <name evidence="6" type="ORF">SAMN05421772_12213</name>
</gene>
<dbReference type="EMBL" id="CP067140">
    <property type="protein sequence ID" value="WCR04804.1"/>
    <property type="molecule type" value="Genomic_DNA"/>
</dbReference>
<keyword evidence="9" id="KW-1185">Reference proteome</keyword>
<dbReference type="Pfam" id="PF11784">
    <property type="entry name" value="DUF3320"/>
    <property type="match status" value="1"/>
</dbReference>
<dbReference type="RefSeq" id="WP_076528377.1">
    <property type="nucleotide sequence ID" value="NZ_CP067140.1"/>
</dbReference>
<proteinExistence type="predicted"/>
<dbReference type="Pfam" id="PF13195">
    <property type="entry name" value="DUF4011"/>
    <property type="match status" value="1"/>
</dbReference>